<dbReference type="InterPro" id="IPR025421">
    <property type="entry name" value="DUF4148"/>
</dbReference>
<keyword evidence="1" id="KW-0732">Signal</keyword>
<keyword evidence="3" id="KW-1185">Reference proteome</keyword>
<dbReference type="RefSeq" id="WP_315652112.1">
    <property type="nucleotide sequence ID" value="NZ_JAVXZY010000008.1"/>
</dbReference>
<feature type="signal peptide" evidence="1">
    <location>
        <begin position="1"/>
        <end position="21"/>
    </location>
</feature>
<sequence length="139" mass="14309">MNKLNIAAIALTLLASSGAFAQELSREQVKAELQRARASGELAAMNSDDTATFGAALKPSSTALAASKTPAAEQVAPKAATKAEASKTRAEVIAELKRARETGELEYLNAEGGPGNYPVARSQVVGEPVMAGKSPAKLN</sequence>
<dbReference type="Pfam" id="PF13663">
    <property type="entry name" value="DUF4148"/>
    <property type="match status" value="2"/>
</dbReference>
<accession>A0ABU3PF44</accession>
<dbReference type="Proteomes" id="UP001246372">
    <property type="component" value="Unassembled WGS sequence"/>
</dbReference>
<evidence type="ECO:0000313" key="3">
    <source>
        <dbReference type="Proteomes" id="UP001246372"/>
    </source>
</evidence>
<comment type="caution">
    <text evidence="2">The sequence shown here is derived from an EMBL/GenBank/DDBJ whole genome shotgun (WGS) entry which is preliminary data.</text>
</comment>
<dbReference type="EMBL" id="JAVXZY010000008">
    <property type="protein sequence ID" value="MDT9001230.1"/>
    <property type="molecule type" value="Genomic_DNA"/>
</dbReference>
<organism evidence="2 3">
    <name type="scientific">Roseateles aquae</name>
    <dbReference type="NCBI Taxonomy" id="3077235"/>
    <lineage>
        <taxon>Bacteria</taxon>
        <taxon>Pseudomonadati</taxon>
        <taxon>Pseudomonadota</taxon>
        <taxon>Betaproteobacteria</taxon>
        <taxon>Burkholderiales</taxon>
        <taxon>Sphaerotilaceae</taxon>
        <taxon>Roseateles</taxon>
    </lineage>
</organism>
<evidence type="ECO:0000313" key="2">
    <source>
        <dbReference type="EMBL" id="MDT9001230.1"/>
    </source>
</evidence>
<feature type="chain" id="PRO_5045135732" evidence="1">
    <location>
        <begin position="22"/>
        <end position="139"/>
    </location>
</feature>
<proteinExistence type="predicted"/>
<evidence type="ECO:0000256" key="1">
    <source>
        <dbReference type="SAM" id="SignalP"/>
    </source>
</evidence>
<protein>
    <submittedName>
        <fullName evidence="2">DUF4148 domain-containing protein</fullName>
    </submittedName>
</protein>
<reference evidence="2" key="1">
    <citation type="submission" date="2023-09" db="EMBL/GenBank/DDBJ databases">
        <title>Paucibacter sp. APW11 Genome sequencing and assembly.</title>
        <authorList>
            <person name="Kim I."/>
        </authorList>
    </citation>
    <scope>NUCLEOTIDE SEQUENCE</scope>
    <source>
        <strain evidence="2">APW11</strain>
    </source>
</reference>
<name>A0ABU3PF44_9BURK</name>
<gene>
    <name evidence="2" type="ORF">RQP53_18270</name>
</gene>